<dbReference type="InterPro" id="IPR013005">
    <property type="entry name" value="Ribosomal_uL4-like"/>
</dbReference>
<dbReference type="GO" id="GO:1990904">
    <property type="term" value="C:ribonucleoprotein complex"/>
    <property type="evidence" value="ECO:0007669"/>
    <property type="project" value="UniProtKB-KW"/>
</dbReference>
<dbReference type="InterPro" id="IPR002136">
    <property type="entry name" value="Ribosomal_uL4"/>
</dbReference>
<dbReference type="Gene3D" id="3.40.1370.10">
    <property type="match status" value="1"/>
</dbReference>
<dbReference type="InterPro" id="IPR023574">
    <property type="entry name" value="Ribosomal_uL4_dom_sf"/>
</dbReference>
<dbReference type="OrthoDB" id="275876at2759"/>
<organism evidence="6 7">
    <name type="scientific">Steccherinum ochraceum</name>
    <dbReference type="NCBI Taxonomy" id="92696"/>
    <lineage>
        <taxon>Eukaryota</taxon>
        <taxon>Fungi</taxon>
        <taxon>Dikarya</taxon>
        <taxon>Basidiomycota</taxon>
        <taxon>Agaricomycotina</taxon>
        <taxon>Agaricomycetes</taxon>
        <taxon>Polyporales</taxon>
        <taxon>Steccherinaceae</taxon>
        <taxon>Steccherinum</taxon>
    </lineage>
</organism>
<reference evidence="6 7" key="1">
    <citation type="submission" date="2018-11" db="EMBL/GenBank/DDBJ databases">
        <title>Genome assembly of Steccherinum ochraceum LE-BIN_3174, the white-rot fungus of the Steccherinaceae family (The Residual Polyporoid clade, Polyporales, Basidiomycota).</title>
        <authorList>
            <person name="Fedorova T.V."/>
            <person name="Glazunova O.A."/>
            <person name="Landesman E.O."/>
            <person name="Moiseenko K.V."/>
            <person name="Psurtseva N.V."/>
            <person name="Savinova O.S."/>
            <person name="Shakhova N.V."/>
            <person name="Tyazhelova T.V."/>
            <person name="Vasina D.V."/>
        </authorList>
    </citation>
    <scope>NUCLEOTIDE SEQUENCE [LARGE SCALE GENOMIC DNA]</scope>
    <source>
        <strain evidence="6 7">LE-BIN_3174</strain>
    </source>
</reference>
<accession>A0A4R0RQ92</accession>
<dbReference type="GO" id="GO:0003735">
    <property type="term" value="F:structural constituent of ribosome"/>
    <property type="evidence" value="ECO:0007669"/>
    <property type="project" value="InterPro"/>
</dbReference>
<evidence type="ECO:0000313" key="6">
    <source>
        <dbReference type="EMBL" id="TCD69916.1"/>
    </source>
</evidence>
<keyword evidence="7" id="KW-1185">Reference proteome</keyword>
<dbReference type="GO" id="GO:0006412">
    <property type="term" value="P:translation"/>
    <property type="evidence" value="ECO:0007669"/>
    <property type="project" value="InterPro"/>
</dbReference>
<dbReference type="SUPFAM" id="SSF52166">
    <property type="entry name" value="Ribosomal protein L4"/>
    <property type="match status" value="1"/>
</dbReference>
<dbReference type="HAMAP" id="MF_01328_B">
    <property type="entry name" value="Ribosomal_uL4_B"/>
    <property type="match status" value="1"/>
</dbReference>
<keyword evidence="3" id="KW-0687">Ribonucleoprotein</keyword>
<dbReference type="AlphaFoldDB" id="A0A4R0RQ92"/>
<dbReference type="PANTHER" id="PTHR10746:SF6">
    <property type="entry name" value="LARGE RIBOSOMAL SUBUNIT PROTEIN UL4M"/>
    <property type="match status" value="1"/>
</dbReference>
<dbReference type="PANTHER" id="PTHR10746">
    <property type="entry name" value="50S RIBOSOMAL PROTEIN L4"/>
    <property type="match status" value="1"/>
</dbReference>
<dbReference type="GO" id="GO:0005840">
    <property type="term" value="C:ribosome"/>
    <property type="evidence" value="ECO:0007669"/>
    <property type="project" value="UniProtKB-KW"/>
</dbReference>
<comment type="caution">
    <text evidence="6">The sequence shown here is derived from an EMBL/GenBank/DDBJ whole genome shotgun (WGS) entry which is preliminary data.</text>
</comment>
<dbReference type="Proteomes" id="UP000292702">
    <property type="component" value="Unassembled WGS sequence"/>
</dbReference>
<evidence type="ECO:0000256" key="2">
    <source>
        <dbReference type="ARBA" id="ARBA00022980"/>
    </source>
</evidence>
<dbReference type="Pfam" id="PF00573">
    <property type="entry name" value="Ribosomal_L4"/>
    <property type="match status" value="1"/>
</dbReference>
<dbReference type="STRING" id="92696.A0A4R0RQ92"/>
<protein>
    <recommendedName>
        <fullName evidence="4">Large ribosomal subunit protein uL4m</fullName>
    </recommendedName>
</protein>
<evidence type="ECO:0000256" key="5">
    <source>
        <dbReference type="SAM" id="MobiDB-lite"/>
    </source>
</evidence>
<proteinExistence type="inferred from homology"/>
<evidence type="ECO:0000256" key="3">
    <source>
        <dbReference type="ARBA" id="ARBA00023274"/>
    </source>
</evidence>
<gene>
    <name evidence="6" type="primary">YML6</name>
    <name evidence="6" type="ORF">EIP91_005740</name>
</gene>
<keyword evidence="2 6" id="KW-0689">Ribosomal protein</keyword>
<evidence type="ECO:0000313" key="7">
    <source>
        <dbReference type="Proteomes" id="UP000292702"/>
    </source>
</evidence>
<name>A0A4R0RQ92_9APHY</name>
<dbReference type="EMBL" id="RWJN01000031">
    <property type="protein sequence ID" value="TCD69916.1"/>
    <property type="molecule type" value="Genomic_DNA"/>
</dbReference>
<feature type="region of interest" description="Disordered" evidence="5">
    <location>
        <begin position="112"/>
        <end position="142"/>
    </location>
</feature>
<evidence type="ECO:0000256" key="1">
    <source>
        <dbReference type="ARBA" id="ARBA00010528"/>
    </source>
</evidence>
<sequence>MSLGLRRAFNQLGRRWLSTATVAESFSHDLPLSLATATASTLSKGGSTIASNQAISLNRPVYVTLSHLVPSETDTRQDEVVELDPFIFSHPIRRDVLHLCVVQHLDSLRQGTASTKTRGEVRGSGRKIRPQKGSGRARLGDAQSPMLRGGGVAFGPKPRDFSTELPRKVIMMGLRVALSARVKEHGLGIVQTLSWSTAKTKTLAERLNDLGWRKTLFVTGDEKIPEGLERAAGNLYKVEAKRVSEVTVYDLVKWPRVVLDVSAVEWLETALAKDSKSPWGTSLRPGST</sequence>
<comment type="similarity">
    <text evidence="1">Belongs to the universal ribosomal protein uL4 family.</text>
</comment>
<dbReference type="NCBIfam" id="TIGR03953">
    <property type="entry name" value="rplD_bact"/>
    <property type="match status" value="1"/>
</dbReference>
<evidence type="ECO:0000256" key="4">
    <source>
        <dbReference type="ARBA" id="ARBA00040565"/>
    </source>
</evidence>